<keyword evidence="5 10" id="KW-0067">ATP-binding</keyword>
<dbReference type="Proteomes" id="UP000002382">
    <property type="component" value="Chromosome"/>
</dbReference>
<organism evidence="11 12">
    <name type="scientific">Kosmotoga olearia (strain ATCC BAA-1733 / DSM 21960 / TBF 19.5.1)</name>
    <dbReference type="NCBI Taxonomy" id="521045"/>
    <lineage>
        <taxon>Bacteria</taxon>
        <taxon>Thermotogati</taxon>
        <taxon>Thermotogota</taxon>
        <taxon>Thermotogae</taxon>
        <taxon>Kosmotogales</taxon>
        <taxon>Kosmotogaceae</taxon>
        <taxon>Kosmotoga</taxon>
    </lineage>
</organism>
<dbReference type="OrthoDB" id="9801042at2"/>
<dbReference type="eggNOG" id="COG0180">
    <property type="taxonomic scope" value="Bacteria"/>
</dbReference>
<evidence type="ECO:0000256" key="8">
    <source>
        <dbReference type="ARBA" id="ARBA00049929"/>
    </source>
</evidence>
<accession>C5CGJ2</accession>
<dbReference type="InterPro" id="IPR014729">
    <property type="entry name" value="Rossmann-like_a/b/a_fold"/>
</dbReference>
<dbReference type="EMBL" id="CP001634">
    <property type="protein sequence ID" value="ACR79574.1"/>
    <property type="molecule type" value="Genomic_DNA"/>
</dbReference>
<dbReference type="AlphaFoldDB" id="C5CGJ2"/>
<gene>
    <name evidence="11" type="ordered locus">Kole_0864</name>
</gene>
<dbReference type="SUPFAM" id="SSF52374">
    <property type="entry name" value="Nucleotidylyl transferase"/>
    <property type="match status" value="1"/>
</dbReference>
<dbReference type="GO" id="GO:0006436">
    <property type="term" value="P:tryptophanyl-tRNA aminoacylation"/>
    <property type="evidence" value="ECO:0007669"/>
    <property type="project" value="UniProtKB-UniRule"/>
</dbReference>
<dbReference type="GO" id="GO:0004830">
    <property type="term" value="F:tryptophan-tRNA ligase activity"/>
    <property type="evidence" value="ECO:0007669"/>
    <property type="project" value="UniProtKB-UniRule"/>
</dbReference>
<dbReference type="NCBIfam" id="TIGR00233">
    <property type="entry name" value="trpS"/>
    <property type="match status" value="1"/>
</dbReference>
<dbReference type="PANTHER" id="PTHR43766">
    <property type="entry name" value="TRYPTOPHAN--TRNA LIGASE, MITOCHONDRIAL"/>
    <property type="match status" value="1"/>
</dbReference>
<evidence type="ECO:0000256" key="9">
    <source>
        <dbReference type="NCBIfam" id="TIGR00233"/>
    </source>
</evidence>
<dbReference type="InterPro" id="IPR002305">
    <property type="entry name" value="aa-tRNA-synth_Ic"/>
</dbReference>
<dbReference type="HOGENOM" id="CLU_029244_0_0_0"/>
<evidence type="ECO:0000313" key="12">
    <source>
        <dbReference type="Proteomes" id="UP000002382"/>
    </source>
</evidence>
<dbReference type="GO" id="GO:0005524">
    <property type="term" value="F:ATP binding"/>
    <property type="evidence" value="ECO:0007669"/>
    <property type="project" value="UniProtKB-KW"/>
</dbReference>
<name>C5CGJ2_KOSOT</name>
<reference evidence="11 12" key="2">
    <citation type="journal article" date="2011" name="J. Bacteriol.">
        <title>Genome Sequence of Kosmotoga olearia Strain TBF 19.5.1, a Thermophilic Bacterium with a Wide Growth Temperature Range, Isolated from the Troll B Oil Platform in the North Sea.</title>
        <authorList>
            <person name="Swithers K.S."/>
            <person name="Dipippo J.L."/>
            <person name="Bruce D.C."/>
            <person name="Detter C."/>
            <person name="Tapia R."/>
            <person name="Han S."/>
            <person name="Goodwin L.A."/>
            <person name="Han J."/>
            <person name="Woyke T."/>
            <person name="Pitluck S."/>
            <person name="Pennacchio L."/>
            <person name="Nolan M."/>
            <person name="Mikhailova N."/>
            <person name="Land M.L."/>
            <person name="Nesbo C.L."/>
            <person name="Gogarten J.P."/>
            <person name="Noll K.M."/>
        </authorList>
    </citation>
    <scope>NUCLEOTIDE SEQUENCE [LARGE SCALE GENOMIC DNA]</scope>
    <source>
        <strain evidence="12">ATCC BAA-1733 / DSM 21960 / TBF 19.5.1</strain>
    </source>
</reference>
<dbReference type="Gene3D" id="3.40.50.620">
    <property type="entry name" value="HUPs"/>
    <property type="match status" value="1"/>
</dbReference>
<comment type="similarity">
    <text evidence="1 10">Belongs to the class-I aminoacyl-tRNA synthetase family.</text>
</comment>
<keyword evidence="12" id="KW-1185">Reference proteome</keyword>
<keyword evidence="7 10" id="KW-0030">Aminoacyl-tRNA synthetase</keyword>
<protein>
    <recommendedName>
        <fullName evidence="2 9">Tryptophan--tRNA ligase</fullName>
        <ecNumber evidence="2 9">6.1.1.2</ecNumber>
    </recommendedName>
</protein>
<evidence type="ECO:0000256" key="1">
    <source>
        <dbReference type="ARBA" id="ARBA00005594"/>
    </source>
</evidence>
<dbReference type="InterPro" id="IPR050203">
    <property type="entry name" value="Trp-tRNA_synthetase"/>
</dbReference>
<evidence type="ECO:0000256" key="4">
    <source>
        <dbReference type="ARBA" id="ARBA00022741"/>
    </source>
</evidence>
<reference evidence="11 12" key="1">
    <citation type="submission" date="2009-06" db="EMBL/GenBank/DDBJ databases">
        <title>Complete sequence of Thermotogales bacterium TBF 19.5.1.</title>
        <authorList>
            <consortium name="US DOE Joint Genome Institute"/>
            <person name="Lucas S."/>
            <person name="Copeland A."/>
            <person name="Lapidus A."/>
            <person name="Glavina del Rio T."/>
            <person name="Tice H."/>
            <person name="Bruce D."/>
            <person name="Goodwin L."/>
            <person name="Pitluck S."/>
            <person name="Chertkov O."/>
            <person name="Brettin T."/>
            <person name="Detter J.C."/>
            <person name="Han C."/>
            <person name="Schmutz J."/>
            <person name="Larimer F."/>
            <person name="Land M."/>
            <person name="Hauser L."/>
            <person name="Kyrpides N."/>
            <person name="Ovchinnikova G."/>
            <person name="Noll K."/>
        </authorList>
    </citation>
    <scope>NUCLEOTIDE SEQUENCE [LARGE SCALE GENOMIC DNA]</scope>
    <source>
        <strain evidence="12">ATCC BAA-1733 / DSM 21960 / TBF 19.5.1</strain>
    </source>
</reference>
<dbReference type="PANTHER" id="PTHR43766:SF1">
    <property type="entry name" value="TRYPTOPHAN--TRNA LIGASE, MITOCHONDRIAL"/>
    <property type="match status" value="1"/>
</dbReference>
<comment type="catalytic activity">
    <reaction evidence="8">
        <text>tRNA(Trp) + L-tryptophan + ATP = L-tryptophyl-tRNA(Trp) + AMP + diphosphate + H(+)</text>
        <dbReference type="Rhea" id="RHEA:24080"/>
        <dbReference type="Rhea" id="RHEA-COMP:9671"/>
        <dbReference type="Rhea" id="RHEA-COMP:9705"/>
        <dbReference type="ChEBI" id="CHEBI:15378"/>
        <dbReference type="ChEBI" id="CHEBI:30616"/>
        <dbReference type="ChEBI" id="CHEBI:33019"/>
        <dbReference type="ChEBI" id="CHEBI:57912"/>
        <dbReference type="ChEBI" id="CHEBI:78442"/>
        <dbReference type="ChEBI" id="CHEBI:78535"/>
        <dbReference type="ChEBI" id="CHEBI:456215"/>
        <dbReference type="EC" id="6.1.1.2"/>
    </reaction>
</comment>
<dbReference type="KEGG" id="kol:Kole_0864"/>
<dbReference type="Gene3D" id="1.10.240.10">
    <property type="entry name" value="Tyrosyl-Transfer RNA Synthetase"/>
    <property type="match status" value="1"/>
</dbReference>
<keyword evidence="6 10" id="KW-0648">Protein biosynthesis</keyword>
<evidence type="ECO:0000313" key="11">
    <source>
        <dbReference type="EMBL" id="ACR79574.1"/>
    </source>
</evidence>
<dbReference type="EC" id="6.1.1.2" evidence="2 9"/>
<dbReference type="CDD" id="cd00806">
    <property type="entry name" value="TrpRS_core"/>
    <property type="match status" value="1"/>
</dbReference>
<evidence type="ECO:0000256" key="7">
    <source>
        <dbReference type="ARBA" id="ARBA00023146"/>
    </source>
</evidence>
<dbReference type="GO" id="GO:0005829">
    <property type="term" value="C:cytosol"/>
    <property type="evidence" value="ECO:0007669"/>
    <property type="project" value="TreeGrafter"/>
</dbReference>
<evidence type="ECO:0000256" key="2">
    <source>
        <dbReference type="ARBA" id="ARBA00013161"/>
    </source>
</evidence>
<evidence type="ECO:0000256" key="3">
    <source>
        <dbReference type="ARBA" id="ARBA00022598"/>
    </source>
</evidence>
<keyword evidence="3 10" id="KW-0436">Ligase</keyword>
<evidence type="ECO:0000256" key="5">
    <source>
        <dbReference type="ARBA" id="ARBA00022840"/>
    </source>
</evidence>
<dbReference type="RefSeq" id="WP_015868236.1">
    <property type="nucleotide sequence ID" value="NC_012785.1"/>
</dbReference>
<dbReference type="STRING" id="521045.Kole_0864"/>
<dbReference type="PRINTS" id="PR01039">
    <property type="entry name" value="TRNASYNTHTRP"/>
</dbReference>
<sequence length="327" mass="37462">MRVLSGMRSTGKLHLGNLTALERWVELQNEGNECYFFVADWHALTSHIDSTNNFAGWSLDIVKIYVAAGLDPEKSVIFIQSAVKEHAELFLLFSMLVSVSRLERIPTYKEQKQQINDRDLSSAGFLLYPVLQAADILMYRAHGVPVGEDQVYHIELTREIARRFNNLFGEVFPEPEPILAKVAKLPGTDGRKMSKSYNNFIPIDTDEKQLWKMIAPMMTDPARKRRTDPGDPEKCPVWEYHKAFTHSQEELDWVVNGCKTAGIGCIDCKKLLHKNLSAKLSPIWEKLREFDKNPEEVKKIIKEGNAKARAFAQETMRLVYDAMKFGW</sequence>
<dbReference type="Pfam" id="PF00579">
    <property type="entry name" value="tRNA-synt_1b"/>
    <property type="match status" value="1"/>
</dbReference>
<dbReference type="InterPro" id="IPR002306">
    <property type="entry name" value="Trp-tRNA-ligase"/>
</dbReference>
<evidence type="ECO:0000256" key="10">
    <source>
        <dbReference type="RuleBase" id="RU363036"/>
    </source>
</evidence>
<proteinExistence type="inferred from homology"/>
<dbReference type="FunFam" id="1.10.240.10:FF:000005">
    <property type="entry name" value="Tryptophan--tRNA ligase"/>
    <property type="match status" value="1"/>
</dbReference>
<evidence type="ECO:0000256" key="6">
    <source>
        <dbReference type="ARBA" id="ARBA00022917"/>
    </source>
</evidence>
<keyword evidence="4 10" id="KW-0547">Nucleotide-binding</keyword>